<feature type="repeat" description="ANK" evidence="3">
    <location>
        <begin position="134"/>
        <end position="166"/>
    </location>
</feature>
<comment type="caution">
    <text evidence="4">The sequence shown here is derived from an EMBL/GenBank/DDBJ whole genome shotgun (WGS) entry which is preliminary data.</text>
</comment>
<gene>
    <name evidence="4" type="ORF">CBYS24578_00018419</name>
</gene>
<dbReference type="PANTHER" id="PTHR24198">
    <property type="entry name" value="ANKYRIN REPEAT AND PROTEIN KINASE DOMAIN-CONTAINING PROTEIN"/>
    <property type="match status" value="1"/>
</dbReference>
<dbReference type="OrthoDB" id="341259at2759"/>
<dbReference type="SMART" id="SM00248">
    <property type="entry name" value="ANK"/>
    <property type="match status" value="4"/>
</dbReference>
<organism evidence="4 5">
    <name type="scientific">Clonostachys byssicola</name>
    <dbReference type="NCBI Taxonomy" id="160290"/>
    <lineage>
        <taxon>Eukaryota</taxon>
        <taxon>Fungi</taxon>
        <taxon>Dikarya</taxon>
        <taxon>Ascomycota</taxon>
        <taxon>Pezizomycotina</taxon>
        <taxon>Sordariomycetes</taxon>
        <taxon>Hypocreomycetidae</taxon>
        <taxon>Hypocreales</taxon>
        <taxon>Bionectriaceae</taxon>
        <taxon>Clonostachys</taxon>
    </lineage>
</organism>
<dbReference type="Proteomes" id="UP000754883">
    <property type="component" value="Unassembled WGS sequence"/>
</dbReference>
<accession>A0A9N9XYZ5</accession>
<evidence type="ECO:0000313" key="5">
    <source>
        <dbReference type="Proteomes" id="UP000754883"/>
    </source>
</evidence>
<evidence type="ECO:0000256" key="1">
    <source>
        <dbReference type="ARBA" id="ARBA00022737"/>
    </source>
</evidence>
<keyword evidence="2 3" id="KW-0040">ANK repeat</keyword>
<evidence type="ECO:0000256" key="3">
    <source>
        <dbReference type="PROSITE-ProRule" id="PRU00023"/>
    </source>
</evidence>
<feature type="repeat" description="ANK" evidence="3">
    <location>
        <begin position="35"/>
        <end position="67"/>
    </location>
</feature>
<evidence type="ECO:0000313" key="4">
    <source>
        <dbReference type="EMBL" id="CAG9986132.1"/>
    </source>
</evidence>
<dbReference type="PROSITE" id="PS50297">
    <property type="entry name" value="ANK_REP_REGION"/>
    <property type="match status" value="4"/>
</dbReference>
<dbReference type="Gene3D" id="1.25.40.20">
    <property type="entry name" value="Ankyrin repeat-containing domain"/>
    <property type="match status" value="2"/>
</dbReference>
<feature type="repeat" description="ANK" evidence="3">
    <location>
        <begin position="101"/>
        <end position="133"/>
    </location>
</feature>
<evidence type="ECO:0008006" key="6">
    <source>
        <dbReference type="Google" id="ProtNLM"/>
    </source>
</evidence>
<dbReference type="Pfam" id="PF12796">
    <property type="entry name" value="Ank_2"/>
    <property type="match status" value="2"/>
</dbReference>
<dbReference type="SUPFAM" id="SSF48403">
    <property type="entry name" value="Ankyrin repeat"/>
    <property type="match status" value="1"/>
</dbReference>
<dbReference type="PROSITE" id="PS50088">
    <property type="entry name" value="ANK_REPEAT"/>
    <property type="match status" value="4"/>
</dbReference>
<dbReference type="PRINTS" id="PR01415">
    <property type="entry name" value="ANKYRIN"/>
</dbReference>
<dbReference type="EMBL" id="CABFNO020001403">
    <property type="protein sequence ID" value="CAG9986132.1"/>
    <property type="molecule type" value="Genomic_DNA"/>
</dbReference>
<dbReference type="InterPro" id="IPR002110">
    <property type="entry name" value="Ankyrin_rpt"/>
</dbReference>
<sequence length="181" mass="20150">MEQISIQRILQVEQPYTWPRRMAIWRVPDSYWKRTGQTPLLVAASQGRIDLITLLIGHGADIHARDNDGYGCLHLSARAEHYDVTKLFLDLGISVNARANDDATPLHGAAVEGNLGIVKLLISKGADINATKLSGVTPLMRAISYGHITIFRLLLEHGATVGKHTYLLNLAKMQLRDTREY</sequence>
<evidence type="ECO:0000256" key="2">
    <source>
        <dbReference type="ARBA" id="ARBA00023043"/>
    </source>
</evidence>
<name>A0A9N9XYZ5_9HYPO</name>
<dbReference type="InterPro" id="IPR036770">
    <property type="entry name" value="Ankyrin_rpt-contain_sf"/>
</dbReference>
<feature type="repeat" description="ANK" evidence="3">
    <location>
        <begin position="68"/>
        <end position="100"/>
    </location>
</feature>
<dbReference type="AlphaFoldDB" id="A0A9N9XYZ5"/>
<dbReference type="PANTHER" id="PTHR24198:SF165">
    <property type="entry name" value="ANKYRIN REPEAT-CONTAINING PROTEIN-RELATED"/>
    <property type="match status" value="1"/>
</dbReference>
<keyword evidence="1" id="KW-0677">Repeat</keyword>
<keyword evidence="5" id="KW-1185">Reference proteome</keyword>
<proteinExistence type="predicted"/>
<reference evidence="4" key="1">
    <citation type="submission" date="2021-10" db="EMBL/GenBank/DDBJ databases">
        <authorList>
            <person name="Piombo E."/>
        </authorList>
    </citation>
    <scope>NUCLEOTIDE SEQUENCE</scope>
</reference>
<protein>
    <recommendedName>
        <fullName evidence="6">Ankyrin repeat protein</fullName>
    </recommendedName>
</protein>